<comment type="similarity">
    <text evidence="1">Belongs to the proteasome subunit p27 family.</text>
</comment>
<dbReference type="Gene3D" id="2.30.42.10">
    <property type="match status" value="1"/>
</dbReference>
<dbReference type="AlphaFoldDB" id="A0A7S3KVZ2"/>
<protein>
    <recommendedName>
        <fullName evidence="7">26S proteasome non-ATPase regulatory subunit 9</fullName>
    </recommendedName>
</protein>
<dbReference type="GO" id="GO:0070682">
    <property type="term" value="P:proteasome regulatory particle assembly"/>
    <property type="evidence" value="ECO:0007669"/>
    <property type="project" value="InterPro"/>
</dbReference>
<feature type="domain" description="Nas2 N-terminal" evidence="5">
    <location>
        <begin position="20"/>
        <end position="101"/>
    </location>
</feature>
<name>A0A7S3KVZ2_9STRA</name>
<dbReference type="GO" id="GO:0005634">
    <property type="term" value="C:nucleus"/>
    <property type="evidence" value="ECO:0007669"/>
    <property type="project" value="TreeGrafter"/>
</dbReference>
<dbReference type="PANTHER" id="PTHR12651:SF1">
    <property type="entry name" value="26S PROTEASOME NON-ATPASE REGULATORY SUBUNIT 9"/>
    <property type="match status" value="1"/>
</dbReference>
<dbReference type="EMBL" id="HBIM01000597">
    <property type="protein sequence ID" value="CAE0402221.1"/>
    <property type="molecule type" value="Transcribed_RNA"/>
</dbReference>
<gene>
    <name evidence="6" type="ORF">ACOF00016_LOCUS516</name>
</gene>
<dbReference type="PANTHER" id="PTHR12651">
    <property type="entry name" value="26S PROTEASOME NON-ATPASE REGULATORY SUBUNIT 9"/>
    <property type="match status" value="1"/>
</dbReference>
<evidence type="ECO:0000256" key="3">
    <source>
        <dbReference type="SAM" id="MobiDB-lite"/>
    </source>
</evidence>
<evidence type="ECO:0000313" key="6">
    <source>
        <dbReference type="EMBL" id="CAE0402221.1"/>
    </source>
</evidence>
<evidence type="ECO:0000256" key="1">
    <source>
        <dbReference type="ARBA" id="ARBA00005256"/>
    </source>
</evidence>
<dbReference type="Pfam" id="PF17820">
    <property type="entry name" value="PDZ_6"/>
    <property type="match status" value="1"/>
</dbReference>
<dbReference type="InterPro" id="IPR036034">
    <property type="entry name" value="PDZ_sf"/>
</dbReference>
<evidence type="ECO:0000259" key="5">
    <source>
        <dbReference type="Pfam" id="PF18265"/>
    </source>
</evidence>
<dbReference type="InterPro" id="IPR035269">
    <property type="entry name" value="PSMD9"/>
</dbReference>
<feature type="region of interest" description="Disordered" evidence="3">
    <location>
        <begin position="112"/>
        <end position="131"/>
    </location>
</feature>
<feature type="compositionally biased region" description="Polar residues" evidence="3">
    <location>
        <begin position="34"/>
        <end position="44"/>
    </location>
</feature>
<reference evidence="6" key="1">
    <citation type="submission" date="2021-01" db="EMBL/GenBank/DDBJ databases">
        <authorList>
            <person name="Corre E."/>
            <person name="Pelletier E."/>
            <person name="Niang G."/>
            <person name="Scheremetjew M."/>
            <person name="Finn R."/>
            <person name="Kale V."/>
            <person name="Holt S."/>
            <person name="Cochrane G."/>
            <person name="Meng A."/>
            <person name="Brown T."/>
            <person name="Cohen L."/>
        </authorList>
    </citation>
    <scope>NUCLEOTIDE SEQUENCE</scope>
    <source>
        <strain evidence="6">CCMP127</strain>
    </source>
</reference>
<sequence>MSTTIAAREELLQSTKQALASLNVRREALESEASAITSELTSPLESGGPPMGVDTPLVDSDGYPRSDIDVYRARTLRGRLATIGTDHKQIMRDIEMKLQQLAALQKPQRVAEEKAEIEERKKPKPKPKYDPVTGKWVVKNWDGTIAGAGSDKTPRSFDSLEALSSDGQAASSNVRQSAAASVGGRNTTVAPSLPFAKVNAVAPHSPAEAAGLLEDDLILRFGSITIDSPNGFQELAQAVPNAASDHQTIEILVKRGNAQQETKTVHLVPRPWEGRGLIGCHIVPFQN</sequence>
<dbReference type="GO" id="GO:0005737">
    <property type="term" value="C:cytoplasm"/>
    <property type="evidence" value="ECO:0007669"/>
    <property type="project" value="TreeGrafter"/>
</dbReference>
<dbReference type="InterPro" id="IPR040815">
    <property type="entry name" value="Nas2_N"/>
</dbReference>
<evidence type="ECO:0000259" key="4">
    <source>
        <dbReference type="Pfam" id="PF17820"/>
    </source>
</evidence>
<evidence type="ECO:0008006" key="7">
    <source>
        <dbReference type="Google" id="ProtNLM"/>
    </source>
</evidence>
<feature type="region of interest" description="Disordered" evidence="3">
    <location>
        <begin position="34"/>
        <end position="60"/>
    </location>
</feature>
<feature type="compositionally biased region" description="Basic and acidic residues" evidence="3">
    <location>
        <begin position="112"/>
        <end position="121"/>
    </location>
</feature>
<feature type="domain" description="PDZ" evidence="4">
    <location>
        <begin position="198"/>
        <end position="240"/>
    </location>
</feature>
<dbReference type="Gene3D" id="6.10.140.1710">
    <property type="match status" value="1"/>
</dbReference>
<evidence type="ECO:0000256" key="2">
    <source>
        <dbReference type="ARBA" id="ARBA00023186"/>
    </source>
</evidence>
<accession>A0A7S3KVZ2</accession>
<organism evidence="6">
    <name type="scientific">Amphora coffeiformis</name>
    <dbReference type="NCBI Taxonomy" id="265554"/>
    <lineage>
        <taxon>Eukaryota</taxon>
        <taxon>Sar</taxon>
        <taxon>Stramenopiles</taxon>
        <taxon>Ochrophyta</taxon>
        <taxon>Bacillariophyta</taxon>
        <taxon>Bacillariophyceae</taxon>
        <taxon>Bacillariophycidae</taxon>
        <taxon>Thalassiophysales</taxon>
        <taxon>Catenulaceae</taxon>
        <taxon>Amphora</taxon>
    </lineage>
</organism>
<dbReference type="FunFam" id="2.30.42.10:FF:000107">
    <property type="entry name" value="26S proteasome non-ATPase regulatory subunit 9"/>
    <property type="match status" value="1"/>
</dbReference>
<keyword evidence="2" id="KW-0143">Chaperone</keyword>
<dbReference type="InterPro" id="IPR041489">
    <property type="entry name" value="PDZ_6"/>
</dbReference>
<dbReference type="Pfam" id="PF18265">
    <property type="entry name" value="Nas2_N"/>
    <property type="match status" value="1"/>
</dbReference>
<dbReference type="SUPFAM" id="SSF50156">
    <property type="entry name" value="PDZ domain-like"/>
    <property type="match status" value="1"/>
</dbReference>
<proteinExistence type="inferred from homology"/>